<protein>
    <recommendedName>
        <fullName evidence="2">CRIB domain-containing protein</fullName>
    </recommendedName>
</protein>
<accession>H2AUQ2</accession>
<organism evidence="3 4">
    <name type="scientific">Kazachstania africana (strain ATCC 22294 / BCRC 22015 / CBS 2517 / CECT 1963 / NBRC 1671 / NRRL Y-8276)</name>
    <name type="common">Yeast</name>
    <name type="synonym">Kluyveromyces africanus</name>
    <dbReference type="NCBI Taxonomy" id="1071382"/>
    <lineage>
        <taxon>Eukaryota</taxon>
        <taxon>Fungi</taxon>
        <taxon>Dikarya</taxon>
        <taxon>Ascomycota</taxon>
        <taxon>Saccharomycotina</taxon>
        <taxon>Saccharomycetes</taxon>
        <taxon>Saccharomycetales</taxon>
        <taxon>Saccharomycetaceae</taxon>
        <taxon>Kazachstania</taxon>
    </lineage>
</organism>
<dbReference type="eggNOG" id="ENOG502S2B5">
    <property type="taxonomic scope" value="Eukaryota"/>
</dbReference>
<reference evidence="3 4" key="1">
    <citation type="journal article" date="2011" name="Proc. Natl. Acad. Sci. U.S.A.">
        <title>Evolutionary erosion of yeast sex chromosomes by mating-type switching accidents.</title>
        <authorList>
            <person name="Gordon J.L."/>
            <person name="Armisen D."/>
            <person name="Proux-Wera E."/>
            <person name="Oheigeartaigh S.S."/>
            <person name="Byrne K.P."/>
            <person name="Wolfe K.H."/>
        </authorList>
    </citation>
    <scope>NUCLEOTIDE SEQUENCE [LARGE SCALE GENOMIC DNA]</scope>
    <source>
        <strain evidence="4">ATCC 22294 / BCRC 22015 / CBS 2517 / CECT 1963 / NBRC 1671 / NRRL Y-8276</strain>
    </source>
</reference>
<evidence type="ECO:0000259" key="2">
    <source>
        <dbReference type="PROSITE" id="PS50108"/>
    </source>
</evidence>
<keyword evidence="4" id="KW-1185">Reference proteome</keyword>
<dbReference type="Proteomes" id="UP000005220">
    <property type="component" value="Chromosome 4"/>
</dbReference>
<dbReference type="AlphaFoldDB" id="H2AUQ2"/>
<evidence type="ECO:0000313" key="4">
    <source>
        <dbReference type="Proteomes" id="UP000005220"/>
    </source>
</evidence>
<dbReference type="InterPro" id="IPR000095">
    <property type="entry name" value="CRIB_dom"/>
</dbReference>
<dbReference type="KEGG" id="kaf:KAFR_0D04540"/>
<gene>
    <name evidence="3" type="primary">KAFR0D04540</name>
    <name evidence="3" type="ORF">KAFR_0D04540</name>
</gene>
<proteinExistence type="predicted"/>
<dbReference type="RefSeq" id="XP_003957237.1">
    <property type="nucleotide sequence ID" value="XM_003957188.1"/>
</dbReference>
<dbReference type="CDD" id="cd00132">
    <property type="entry name" value="CRIB"/>
    <property type="match status" value="1"/>
</dbReference>
<dbReference type="HOGENOM" id="CLU_045871_0_0_1"/>
<feature type="domain" description="CRIB" evidence="2">
    <location>
        <begin position="107"/>
        <end position="120"/>
    </location>
</feature>
<dbReference type="GeneID" id="13882426"/>
<dbReference type="InParanoid" id="H2AUQ2"/>
<feature type="region of interest" description="Disordered" evidence="1">
    <location>
        <begin position="96"/>
        <end position="134"/>
    </location>
</feature>
<evidence type="ECO:0000256" key="1">
    <source>
        <dbReference type="SAM" id="MobiDB-lite"/>
    </source>
</evidence>
<evidence type="ECO:0000313" key="3">
    <source>
        <dbReference type="EMBL" id="CCF58102.1"/>
    </source>
</evidence>
<dbReference type="STRING" id="1071382.H2AUQ2"/>
<dbReference type="PROSITE" id="PS50108">
    <property type="entry name" value="CRIB"/>
    <property type="match status" value="1"/>
</dbReference>
<name>H2AUQ2_KAZAF</name>
<dbReference type="EMBL" id="HE650824">
    <property type="protein sequence ID" value="CCF58102.1"/>
    <property type="molecule type" value="Genomic_DNA"/>
</dbReference>
<sequence length="287" mass="32580">MSQRIDLPQMKSIWIAEDEEAEKLYCVQAQQIMGLDSDDEIGITLINSDRPALNNKKNIELPPLKNRSSNVHFLDISIPSTKKMGKKKSFMKLFRSNQSSDKKDRSISTPFDFHHISHAGTPIEEPEEPERMEQLDDDPRQFHVLQKLDSAFVTESISDASSSRRPISGSSSIYTASTTKTDRIMSTSTMATTILERTPSVFNKLKHQNHPSNELSLEYLKDYTFPTILENKPSNDFTRLKTASIPNSLTTPELEECLFSDNFSGKRISVDDILKYYNTSSNSSPYI</sequence>
<dbReference type="OrthoDB" id="4070688at2759"/>
<dbReference type="FunCoup" id="H2AUQ2">
    <property type="interactions" value="91"/>
</dbReference>